<gene>
    <name evidence="1" type="ORF">CBI38_32005</name>
</gene>
<keyword evidence="1" id="KW-0378">Hydrolase</keyword>
<accession>A0A2S2C5Q3</accession>
<sequence>MSSQELLAIPMPAGGRMDIYSGVARLSGKLWASCHRPPTGQSKTAVIIVHPSSNFLGHYALAPLAERGVTAVGMNTRYLANDSALIVENCVLDLGEGVKYLREAGFERIILMGNSGGGGLVSLYQSQAENPTITSTPAGDPPDLTAADLPPVDGIICAMAHPGRAIVYTQWLDPAIKDETRPFERDASLDMFDIRNGPPYSEEFMSRYRAAQVERNRRITRWVRAQLETASSRTGGAVNDLPFVVHGTAADPRFVDLTLEPSDRPPGTLWGETYSANFIPATLGHLTSLRSWLSQWSIDDSNANGPEHLSRVSVPVLVAYGTADNTAFESHARALYEGVGHAERELYPIAGADHYFTGNPGMVAAFCDKVVAWLDEHDLR</sequence>
<dbReference type="AlphaFoldDB" id="A0A2S2C5Q3"/>
<keyword evidence="2" id="KW-1185">Reference proteome</keyword>
<organism evidence="1 2">
    <name type="scientific">Rhodococcus oxybenzonivorans</name>
    <dbReference type="NCBI Taxonomy" id="1990687"/>
    <lineage>
        <taxon>Bacteria</taxon>
        <taxon>Bacillati</taxon>
        <taxon>Actinomycetota</taxon>
        <taxon>Actinomycetes</taxon>
        <taxon>Mycobacteriales</taxon>
        <taxon>Nocardiaceae</taxon>
        <taxon>Rhodococcus</taxon>
    </lineage>
</organism>
<dbReference type="Proteomes" id="UP000245711">
    <property type="component" value="Plasmid pRB98"/>
</dbReference>
<name>A0A2S2C5Q3_9NOCA</name>
<protein>
    <submittedName>
        <fullName evidence="1">Alpha/beta hydrolase</fullName>
    </submittedName>
</protein>
<dbReference type="Gene3D" id="3.40.50.1820">
    <property type="entry name" value="alpha/beta hydrolase"/>
    <property type="match status" value="1"/>
</dbReference>
<dbReference type="EMBL" id="CP021355">
    <property type="protein sequence ID" value="AWK76143.1"/>
    <property type="molecule type" value="Genomic_DNA"/>
</dbReference>
<reference evidence="1 2" key="1">
    <citation type="submission" date="2017-05" db="EMBL/GenBank/DDBJ databases">
        <title>Isolation of Rhodococcus sp. S2-17 biodegrading of BP-3.</title>
        <authorList>
            <person name="Lee Y."/>
            <person name="Kim K.H."/>
            <person name="Chun B.H."/>
            <person name="Jung H.S."/>
            <person name="Jeon C.O."/>
        </authorList>
    </citation>
    <scope>NUCLEOTIDE SEQUENCE [LARGE SCALE GENOMIC DNA]</scope>
    <source>
        <strain evidence="1 2">S2-17</strain>
        <plasmid evidence="2">prb98</plasmid>
    </source>
</reference>
<dbReference type="KEGG" id="roz:CBI38_32005"/>
<keyword evidence="1" id="KW-0614">Plasmid</keyword>
<dbReference type="GO" id="GO:0016787">
    <property type="term" value="F:hydrolase activity"/>
    <property type="evidence" value="ECO:0007669"/>
    <property type="project" value="UniProtKB-KW"/>
</dbReference>
<proteinExistence type="predicted"/>
<dbReference type="InterPro" id="IPR029058">
    <property type="entry name" value="AB_hydrolase_fold"/>
</dbReference>
<evidence type="ECO:0000313" key="2">
    <source>
        <dbReference type="Proteomes" id="UP000245711"/>
    </source>
</evidence>
<dbReference type="RefSeq" id="WP_109335624.1">
    <property type="nucleotide sequence ID" value="NZ_CP021355.1"/>
</dbReference>
<evidence type="ECO:0000313" key="1">
    <source>
        <dbReference type="EMBL" id="AWK76143.1"/>
    </source>
</evidence>
<dbReference type="OrthoDB" id="2062670at2"/>
<geneLocation type="plasmid" evidence="2">
    <name>prb98</name>
</geneLocation>
<dbReference type="SUPFAM" id="SSF53474">
    <property type="entry name" value="alpha/beta-Hydrolases"/>
    <property type="match status" value="1"/>
</dbReference>